<reference evidence="1" key="1">
    <citation type="journal article" date="2023" name="G3 (Bethesda)">
        <title>A reference genome for the long-term kleptoplast-retaining sea slug Elysia crispata morphotype clarki.</title>
        <authorList>
            <person name="Eastman K.E."/>
            <person name="Pendleton A.L."/>
            <person name="Shaikh M.A."/>
            <person name="Suttiyut T."/>
            <person name="Ogas R."/>
            <person name="Tomko P."/>
            <person name="Gavelis G."/>
            <person name="Widhalm J.R."/>
            <person name="Wisecaver J.H."/>
        </authorList>
    </citation>
    <scope>NUCLEOTIDE SEQUENCE</scope>
    <source>
        <strain evidence="1">ECLA1</strain>
    </source>
</reference>
<keyword evidence="2" id="KW-1185">Reference proteome</keyword>
<evidence type="ECO:0000313" key="1">
    <source>
        <dbReference type="EMBL" id="KAK3767559.1"/>
    </source>
</evidence>
<proteinExistence type="predicted"/>
<comment type="caution">
    <text evidence="1">The sequence shown here is derived from an EMBL/GenBank/DDBJ whole genome shotgun (WGS) entry which is preliminary data.</text>
</comment>
<dbReference type="AlphaFoldDB" id="A0AAE0ZDR8"/>
<name>A0AAE0ZDR8_9GAST</name>
<gene>
    <name evidence="1" type="ORF">RRG08_003821</name>
</gene>
<protein>
    <submittedName>
        <fullName evidence="1">Uncharacterized protein</fullName>
    </submittedName>
</protein>
<evidence type="ECO:0000313" key="2">
    <source>
        <dbReference type="Proteomes" id="UP001283361"/>
    </source>
</evidence>
<accession>A0AAE0ZDR8</accession>
<dbReference type="EMBL" id="JAWDGP010004135">
    <property type="protein sequence ID" value="KAK3767559.1"/>
    <property type="molecule type" value="Genomic_DNA"/>
</dbReference>
<sequence>MDKKGHRHLDNSGILTRPGRLANKLLDDTLQGRPRTVQVRGDPTYTVVTRPGIESGHLSKASQTHCRDIGLFRLRDMGGVSFFRAIRLRFIWCLHQSRQNPTDFRPYSPILTVDQKCRTP</sequence>
<organism evidence="1 2">
    <name type="scientific">Elysia crispata</name>
    <name type="common">lettuce slug</name>
    <dbReference type="NCBI Taxonomy" id="231223"/>
    <lineage>
        <taxon>Eukaryota</taxon>
        <taxon>Metazoa</taxon>
        <taxon>Spiralia</taxon>
        <taxon>Lophotrochozoa</taxon>
        <taxon>Mollusca</taxon>
        <taxon>Gastropoda</taxon>
        <taxon>Heterobranchia</taxon>
        <taxon>Euthyneura</taxon>
        <taxon>Panpulmonata</taxon>
        <taxon>Sacoglossa</taxon>
        <taxon>Placobranchoidea</taxon>
        <taxon>Plakobranchidae</taxon>
        <taxon>Elysia</taxon>
    </lineage>
</organism>
<dbReference type="Proteomes" id="UP001283361">
    <property type="component" value="Unassembled WGS sequence"/>
</dbReference>